<comment type="caution">
    <text evidence="1">The sequence shown here is derived from an EMBL/GenBank/DDBJ whole genome shotgun (WGS) entry which is preliminary data.</text>
</comment>
<dbReference type="RefSeq" id="WP_037532368.1">
    <property type="nucleotide sequence ID" value="NZ_JBBBDM010000005.1"/>
</dbReference>
<dbReference type="Proteomes" id="UP001367771">
    <property type="component" value="Unassembled WGS sequence"/>
</dbReference>
<organism evidence="1 2">
    <name type="scientific">Sphingomonas kyungheensis</name>
    <dbReference type="NCBI Taxonomy" id="1069987"/>
    <lineage>
        <taxon>Bacteria</taxon>
        <taxon>Pseudomonadati</taxon>
        <taxon>Pseudomonadota</taxon>
        <taxon>Alphaproteobacteria</taxon>
        <taxon>Sphingomonadales</taxon>
        <taxon>Sphingomonadaceae</taxon>
        <taxon>Sphingomonas</taxon>
    </lineage>
</organism>
<keyword evidence="2" id="KW-1185">Reference proteome</keyword>
<dbReference type="EMBL" id="JBBBDM010000005">
    <property type="protein sequence ID" value="MEI5687816.1"/>
    <property type="molecule type" value="Genomic_DNA"/>
</dbReference>
<proteinExistence type="predicted"/>
<evidence type="ECO:0000313" key="1">
    <source>
        <dbReference type="EMBL" id="MEI5687816.1"/>
    </source>
</evidence>
<accession>A0ABU8H4D9</accession>
<evidence type="ECO:0000313" key="2">
    <source>
        <dbReference type="Proteomes" id="UP001367771"/>
    </source>
</evidence>
<reference evidence="1 2" key="1">
    <citation type="journal article" date="2013" name="Int. J. Syst. Evol. Microbiol.">
        <title>Sphingomonas kyungheensis sp. nov., a bacterium with ginsenoside-converting activity isolated from soil of a ginseng field.</title>
        <authorList>
            <person name="Son H.M."/>
            <person name="Yang J.E."/>
            <person name="Park Y."/>
            <person name="Han C.K."/>
            <person name="Kim S.G."/>
            <person name="Kook M."/>
            <person name="Yi T.H."/>
        </authorList>
    </citation>
    <scope>NUCLEOTIDE SEQUENCE [LARGE SCALE GENOMIC DNA]</scope>
    <source>
        <strain evidence="1 2">LMG 26582</strain>
    </source>
</reference>
<protein>
    <submittedName>
        <fullName evidence="1">Uncharacterized protein</fullName>
    </submittedName>
</protein>
<gene>
    <name evidence="1" type="ORF">V8201_12070</name>
</gene>
<sequence length="67" mass="7425">MTEKEAARRVDEAIAHLRTFAGSIRGSDVVDRDSRLTGDDLHIVLGVFDDVLDKDYGLIKRPADPTD</sequence>
<name>A0ABU8H4D9_9SPHN</name>